<protein>
    <submittedName>
        <fullName evidence="1">Uncharacterized protein</fullName>
    </submittedName>
</protein>
<name>A0A8J2LNG0_9HEXA</name>
<dbReference type="EMBL" id="CAJVCH010570550">
    <property type="protein sequence ID" value="CAG7835178.1"/>
    <property type="molecule type" value="Genomic_DNA"/>
</dbReference>
<organism evidence="1 2">
    <name type="scientific">Allacma fusca</name>
    <dbReference type="NCBI Taxonomy" id="39272"/>
    <lineage>
        <taxon>Eukaryota</taxon>
        <taxon>Metazoa</taxon>
        <taxon>Ecdysozoa</taxon>
        <taxon>Arthropoda</taxon>
        <taxon>Hexapoda</taxon>
        <taxon>Collembola</taxon>
        <taxon>Symphypleona</taxon>
        <taxon>Sminthuridae</taxon>
        <taxon>Allacma</taxon>
    </lineage>
</organism>
<dbReference type="Proteomes" id="UP000708208">
    <property type="component" value="Unassembled WGS sequence"/>
</dbReference>
<gene>
    <name evidence="1" type="ORF">AFUS01_LOCUS44585</name>
</gene>
<keyword evidence="2" id="KW-1185">Reference proteome</keyword>
<comment type="caution">
    <text evidence="1">The sequence shown here is derived from an EMBL/GenBank/DDBJ whole genome shotgun (WGS) entry which is preliminary data.</text>
</comment>
<sequence length="73" mass="8184">MSTNDKNTGELSASGFYPLEWEDRTRYSYPLSFQETSESSHCGELLSGIDIVSTEGEIEEVLIVNGGRLYARF</sequence>
<reference evidence="1" key="1">
    <citation type="submission" date="2021-06" db="EMBL/GenBank/DDBJ databases">
        <authorList>
            <person name="Hodson N. C."/>
            <person name="Mongue J. A."/>
            <person name="Jaron S. K."/>
        </authorList>
    </citation>
    <scope>NUCLEOTIDE SEQUENCE</scope>
</reference>
<accession>A0A8J2LNG0</accession>
<dbReference type="AlphaFoldDB" id="A0A8J2LNG0"/>
<proteinExistence type="predicted"/>
<evidence type="ECO:0000313" key="1">
    <source>
        <dbReference type="EMBL" id="CAG7835178.1"/>
    </source>
</evidence>
<evidence type="ECO:0000313" key="2">
    <source>
        <dbReference type="Proteomes" id="UP000708208"/>
    </source>
</evidence>